<feature type="binding site" evidence="12">
    <location>
        <position position="67"/>
    </location>
    <ligand>
        <name>S-adenosyl-L-methionine</name>
        <dbReference type="ChEBI" id="CHEBI:59789"/>
    </ligand>
</feature>
<dbReference type="UniPathway" id="UPA00344"/>
<dbReference type="SMART" id="SM00729">
    <property type="entry name" value="Elp3"/>
    <property type="match status" value="1"/>
</dbReference>
<protein>
    <recommendedName>
        <fullName evidence="1 12">GTP 3',8-cyclase</fullName>
        <ecNumber evidence="1 12">4.1.99.22</ecNumber>
    </recommendedName>
    <alternativeName>
        <fullName evidence="12">Molybdenum cofactor biosynthesis protein A</fullName>
    </alternativeName>
</protein>
<feature type="binding site" evidence="12">
    <location>
        <position position="63"/>
    </location>
    <ligand>
        <name>GTP</name>
        <dbReference type="ChEBI" id="CHEBI:37565"/>
    </ligand>
</feature>
<comment type="function">
    <text evidence="12">Catalyzes the cyclization of GTP to (8S)-3',8-cyclo-7,8-dihydroguanosine 5'-triphosphate.</text>
</comment>
<reference evidence="14 15" key="1">
    <citation type="submission" date="2019-08" db="EMBL/GenBank/DDBJ databases">
        <title>In-depth cultivation of the pig gut microbiome towards novel bacterial diversity and tailored functional studies.</title>
        <authorList>
            <person name="Wylensek D."/>
            <person name="Hitch T.C.A."/>
            <person name="Clavel T."/>
        </authorList>
    </citation>
    <scope>NUCLEOTIDE SEQUENCE [LARGE SCALE GENOMIC DNA]</scope>
    <source>
        <strain evidence="14 15">Med78-601-WT-4W-RMD-3</strain>
    </source>
</reference>
<evidence type="ECO:0000256" key="11">
    <source>
        <dbReference type="ARBA" id="ARBA00048697"/>
    </source>
</evidence>
<evidence type="ECO:0000256" key="4">
    <source>
        <dbReference type="ARBA" id="ARBA00022723"/>
    </source>
</evidence>
<evidence type="ECO:0000313" key="15">
    <source>
        <dbReference type="Proteomes" id="UP000462760"/>
    </source>
</evidence>
<evidence type="ECO:0000256" key="10">
    <source>
        <dbReference type="ARBA" id="ARBA00023239"/>
    </source>
</evidence>
<dbReference type="HAMAP" id="MF_01225_B">
    <property type="entry name" value="MoaA_B"/>
    <property type="match status" value="1"/>
</dbReference>
<feature type="binding site" evidence="12">
    <location>
        <position position="20"/>
    </location>
    <ligand>
        <name>[4Fe-4S] cluster</name>
        <dbReference type="ChEBI" id="CHEBI:49883"/>
        <label>1</label>
        <note>4Fe-4S-S-AdoMet</note>
    </ligand>
</feature>
<feature type="binding site" evidence="12">
    <location>
        <position position="189"/>
    </location>
    <ligand>
        <name>S-adenosyl-L-methionine</name>
        <dbReference type="ChEBI" id="CHEBI:59789"/>
    </ligand>
</feature>
<dbReference type="PROSITE" id="PS51918">
    <property type="entry name" value="RADICAL_SAM"/>
    <property type="match status" value="1"/>
</dbReference>
<dbReference type="Pfam" id="PF04055">
    <property type="entry name" value="Radical_SAM"/>
    <property type="match status" value="1"/>
</dbReference>
<dbReference type="InterPro" id="IPR000385">
    <property type="entry name" value="MoaA_NifB_PqqE_Fe-S-bd_CS"/>
</dbReference>
<dbReference type="CDD" id="cd01335">
    <property type="entry name" value="Radical_SAM"/>
    <property type="match status" value="1"/>
</dbReference>
<dbReference type="OrthoDB" id="9763993at2"/>
<feature type="binding site" evidence="12">
    <location>
        <begin position="254"/>
        <end position="256"/>
    </location>
    <ligand>
        <name>GTP</name>
        <dbReference type="ChEBI" id="CHEBI:37565"/>
    </ligand>
</feature>
<evidence type="ECO:0000256" key="2">
    <source>
        <dbReference type="ARBA" id="ARBA00022485"/>
    </source>
</evidence>
<dbReference type="InterPro" id="IPR013483">
    <property type="entry name" value="MoaA"/>
</dbReference>
<dbReference type="InterPro" id="IPR013785">
    <property type="entry name" value="Aldolase_TIM"/>
</dbReference>
<evidence type="ECO:0000256" key="3">
    <source>
        <dbReference type="ARBA" id="ARBA00022691"/>
    </source>
</evidence>
<dbReference type="InterPro" id="IPR007197">
    <property type="entry name" value="rSAM"/>
</dbReference>
<comment type="subunit">
    <text evidence="12">Monomer and homodimer.</text>
</comment>
<keyword evidence="5 12" id="KW-0547">Nucleotide-binding</keyword>
<proteinExistence type="inferred from homology"/>
<dbReference type="Pfam" id="PF06463">
    <property type="entry name" value="Mob_synth_C"/>
    <property type="match status" value="1"/>
</dbReference>
<feature type="binding site" evidence="12">
    <location>
        <position position="155"/>
    </location>
    <ligand>
        <name>GTP</name>
        <dbReference type="ChEBI" id="CHEBI:37565"/>
    </ligand>
</feature>
<keyword evidence="7 12" id="KW-0411">Iron-sulfur</keyword>
<dbReference type="PANTHER" id="PTHR22960:SF0">
    <property type="entry name" value="MOLYBDENUM COFACTOR BIOSYNTHESIS PROTEIN 1"/>
    <property type="match status" value="1"/>
</dbReference>
<accession>A0A844FFE0</accession>
<dbReference type="InterPro" id="IPR058240">
    <property type="entry name" value="rSAM_sf"/>
</dbReference>
<dbReference type="Proteomes" id="UP000462760">
    <property type="component" value="Unassembled WGS sequence"/>
</dbReference>
<dbReference type="EMBL" id="VULR01000003">
    <property type="protein sequence ID" value="MSS42709.1"/>
    <property type="molecule type" value="Genomic_DNA"/>
</dbReference>
<comment type="cofactor">
    <cofactor evidence="12">
        <name>[4Fe-4S] cluster</name>
        <dbReference type="ChEBI" id="CHEBI:49883"/>
    </cofactor>
    <text evidence="12">Binds 2 [4Fe-4S] clusters. Binds 1 [4Fe-4S] cluster coordinated with 3 cysteines and an exchangeable S-adenosyl-L-methionine and 1 [4Fe-4S] cluster coordinated with 3 cysteines and the GTP-derived substrate.</text>
</comment>
<dbReference type="GO" id="GO:0061798">
    <property type="term" value="F:GTP 3',8'-cyclase activity"/>
    <property type="evidence" value="ECO:0007669"/>
    <property type="project" value="UniProtKB-UniRule"/>
</dbReference>
<evidence type="ECO:0000256" key="9">
    <source>
        <dbReference type="ARBA" id="ARBA00023150"/>
    </source>
</evidence>
<keyword evidence="6 12" id="KW-0408">Iron</keyword>
<keyword evidence="10 12" id="KW-0456">Lyase</keyword>
<dbReference type="InterPro" id="IPR040064">
    <property type="entry name" value="MoaA-like"/>
</dbReference>
<dbReference type="InterPro" id="IPR006638">
    <property type="entry name" value="Elp3/MiaA/NifB-like_rSAM"/>
</dbReference>
<feature type="binding site" evidence="12">
    <location>
        <position position="24"/>
    </location>
    <ligand>
        <name>[4Fe-4S] cluster</name>
        <dbReference type="ChEBI" id="CHEBI:49883"/>
        <label>1</label>
        <note>4Fe-4S-S-AdoMet</note>
    </ligand>
</feature>
<comment type="catalytic activity">
    <reaction evidence="11 12">
        <text>GTP + AH2 + S-adenosyl-L-methionine = (8S)-3',8-cyclo-7,8-dihydroguanosine 5'-triphosphate + 5'-deoxyadenosine + L-methionine + A + H(+)</text>
        <dbReference type="Rhea" id="RHEA:49576"/>
        <dbReference type="ChEBI" id="CHEBI:13193"/>
        <dbReference type="ChEBI" id="CHEBI:15378"/>
        <dbReference type="ChEBI" id="CHEBI:17319"/>
        <dbReference type="ChEBI" id="CHEBI:17499"/>
        <dbReference type="ChEBI" id="CHEBI:37565"/>
        <dbReference type="ChEBI" id="CHEBI:57844"/>
        <dbReference type="ChEBI" id="CHEBI:59789"/>
        <dbReference type="ChEBI" id="CHEBI:131766"/>
        <dbReference type="EC" id="4.1.99.22"/>
    </reaction>
</comment>
<feature type="binding site" evidence="12">
    <location>
        <position position="26"/>
    </location>
    <ligand>
        <name>S-adenosyl-L-methionine</name>
        <dbReference type="ChEBI" id="CHEBI:59789"/>
    </ligand>
</feature>
<dbReference type="SFLD" id="SFLDG01067">
    <property type="entry name" value="SPASM/twitch_domain_containing"/>
    <property type="match status" value="1"/>
</dbReference>
<evidence type="ECO:0000256" key="8">
    <source>
        <dbReference type="ARBA" id="ARBA00023134"/>
    </source>
</evidence>
<feature type="binding site" evidence="12">
    <location>
        <position position="13"/>
    </location>
    <ligand>
        <name>GTP</name>
        <dbReference type="ChEBI" id="CHEBI:37565"/>
    </ligand>
</feature>
<feature type="binding site" evidence="12">
    <location>
        <position position="27"/>
    </location>
    <ligand>
        <name>[4Fe-4S] cluster</name>
        <dbReference type="ChEBI" id="CHEBI:49883"/>
        <label>1</label>
        <note>4Fe-4S-S-AdoMet</note>
    </ligand>
</feature>
<dbReference type="EC" id="4.1.99.22" evidence="1 12"/>
<comment type="pathway">
    <text evidence="12">Cofactor biosynthesis; molybdopterin biosynthesis.</text>
</comment>
<dbReference type="InterPro" id="IPR050105">
    <property type="entry name" value="MoCo_biosynth_MoaA/MoaC"/>
</dbReference>
<dbReference type="NCBIfam" id="TIGR02666">
    <property type="entry name" value="moaA"/>
    <property type="match status" value="1"/>
</dbReference>
<dbReference type="GO" id="GO:0051539">
    <property type="term" value="F:4 iron, 4 sulfur cluster binding"/>
    <property type="evidence" value="ECO:0007669"/>
    <property type="project" value="UniProtKB-UniRule"/>
</dbReference>
<evidence type="ECO:0000256" key="1">
    <source>
        <dbReference type="ARBA" id="ARBA00012167"/>
    </source>
</evidence>
<evidence type="ECO:0000256" key="6">
    <source>
        <dbReference type="ARBA" id="ARBA00023004"/>
    </source>
</evidence>
<name>A0A844FFE0_9FIRM</name>
<feature type="binding site" evidence="12">
    <location>
        <position position="252"/>
    </location>
    <ligand>
        <name>[4Fe-4S] cluster</name>
        <dbReference type="ChEBI" id="CHEBI:49883"/>
        <label>2</label>
        <note>4Fe-4S-substrate</note>
    </ligand>
</feature>
<feature type="binding site" evidence="12">
    <location>
        <position position="94"/>
    </location>
    <ligand>
        <name>GTP</name>
        <dbReference type="ChEBI" id="CHEBI:37565"/>
    </ligand>
</feature>
<organism evidence="14 15">
    <name type="scientific">Anaerosalibacter bizertensis</name>
    <dbReference type="NCBI Taxonomy" id="932217"/>
    <lineage>
        <taxon>Bacteria</taxon>
        <taxon>Bacillati</taxon>
        <taxon>Bacillota</taxon>
        <taxon>Tissierellia</taxon>
        <taxon>Tissierellales</taxon>
        <taxon>Sporanaerobacteraceae</taxon>
        <taxon>Anaerosalibacter</taxon>
    </lineage>
</organism>
<keyword evidence="3 12" id="KW-0949">S-adenosyl-L-methionine</keyword>
<dbReference type="NCBIfam" id="NF001199">
    <property type="entry name" value="PRK00164.2-1"/>
    <property type="match status" value="1"/>
</dbReference>
<dbReference type="SUPFAM" id="SSF102114">
    <property type="entry name" value="Radical SAM enzymes"/>
    <property type="match status" value="1"/>
</dbReference>
<feature type="binding site" evidence="12">
    <location>
        <position position="118"/>
    </location>
    <ligand>
        <name>S-adenosyl-L-methionine</name>
        <dbReference type="ChEBI" id="CHEBI:59789"/>
    </ligand>
</feature>
<evidence type="ECO:0000256" key="7">
    <source>
        <dbReference type="ARBA" id="ARBA00023014"/>
    </source>
</evidence>
<dbReference type="GO" id="GO:0005525">
    <property type="term" value="F:GTP binding"/>
    <property type="evidence" value="ECO:0007669"/>
    <property type="project" value="UniProtKB-UniRule"/>
</dbReference>
<dbReference type="CDD" id="cd21117">
    <property type="entry name" value="Twitch_MoaA"/>
    <property type="match status" value="1"/>
</dbReference>
<comment type="caution">
    <text evidence="14">The sequence shown here is derived from an EMBL/GenBank/DDBJ whole genome shotgun (WGS) entry which is preliminary data.</text>
</comment>
<comment type="similarity">
    <text evidence="12">Belongs to the radical SAM superfamily. MoaA family.</text>
</comment>
<evidence type="ECO:0000313" key="14">
    <source>
        <dbReference type="EMBL" id="MSS42709.1"/>
    </source>
</evidence>
<dbReference type="GO" id="GO:1904047">
    <property type="term" value="F:S-adenosyl-L-methionine binding"/>
    <property type="evidence" value="ECO:0007669"/>
    <property type="project" value="UniProtKB-UniRule"/>
</dbReference>
<dbReference type="InterPro" id="IPR010505">
    <property type="entry name" value="MoaA_twitch"/>
</dbReference>
<feature type="binding site" evidence="12">
    <location>
        <position position="266"/>
    </location>
    <ligand>
        <name>[4Fe-4S] cluster</name>
        <dbReference type="ChEBI" id="CHEBI:49883"/>
        <label>2</label>
        <note>4Fe-4S-substrate</note>
    </ligand>
</feature>
<dbReference type="RefSeq" id="WP_154482968.1">
    <property type="nucleotide sequence ID" value="NZ_VULR01000003.1"/>
</dbReference>
<evidence type="ECO:0000256" key="5">
    <source>
        <dbReference type="ARBA" id="ARBA00022741"/>
    </source>
</evidence>
<dbReference type="GO" id="GO:0061799">
    <property type="term" value="F:cyclic pyranopterin monophosphate synthase activity"/>
    <property type="evidence" value="ECO:0007669"/>
    <property type="project" value="TreeGrafter"/>
</dbReference>
<keyword evidence="9 12" id="KW-0501">Molybdenum cofactor biosynthesis</keyword>
<gene>
    <name evidence="12 14" type="primary">moaA</name>
    <name evidence="14" type="ORF">FYJ27_03040</name>
</gene>
<dbReference type="PANTHER" id="PTHR22960">
    <property type="entry name" value="MOLYBDOPTERIN COFACTOR SYNTHESIS PROTEIN A"/>
    <property type="match status" value="1"/>
</dbReference>
<keyword evidence="2 12" id="KW-0004">4Fe-4S</keyword>
<feature type="binding site" evidence="12">
    <location>
        <position position="249"/>
    </location>
    <ligand>
        <name>[4Fe-4S] cluster</name>
        <dbReference type="ChEBI" id="CHEBI:49883"/>
        <label>2</label>
        <note>4Fe-4S-substrate</note>
    </ligand>
</feature>
<dbReference type="GO" id="GO:0046872">
    <property type="term" value="F:metal ion binding"/>
    <property type="evidence" value="ECO:0007669"/>
    <property type="project" value="UniProtKB-KW"/>
</dbReference>
<dbReference type="Gene3D" id="3.20.20.70">
    <property type="entry name" value="Aldolase class I"/>
    <property type="match status" value="1"/>
</dbReference>
<evidence type="ECO:0000259" key="13">
    <source>
        <dbReference type="PROSITE" id="PS51918"/>
    </source>
</evidence>
<dbReference type="SFLD" id="SFLDG01383">
    <property type="entry name" value="cyclic_pyranopterin_phosphate"/>
    <property type="match status" value="1"/>
</dbReference>
<dbReference type="SFLD" id="SFLDS00029">
    <property type="entry name" value="Radical_SAM"/>
    <property type="match status" value="1"/>
</dbReference>
<keyword evidence="4 12" id="KW-0479">Metal-binding</keyword>
<sequence length="319" mass="36509">MLDKYGRRINYMRVSVTDRCNLRCIYCMPPEGIVKKDHEDIMRYEDIAKVIKAASSLGINKIRFTGGEPLILKDIDKLIYYTGKIDSIKDIAITTNGILLYDMVDELKKLGLKRVNVSLDSLDKEKFRNITRGGDIDKVVKSIEKSLSVGIEEVKVNTVLMRGINDDEVEDFINLTKELPITIRFIELMPIGEGEEFYKKNYIDSKEILLNHKNLIPIDSQKGSTAELYKLENAKGKIGFITPMSCKFCSDCNRIRLTSEGNIKPCLNSREEISISKYIDDDLILTKKIEETIYNKPLEHFLIEDGKSRSKKKMYQIGG</sequence>
<keyword evidence="8 12" id="KW-0342">GTP-binding</keyword>
<feature type="domain" description="Radical SAM core" evidence="13">
    <location>
        <begin position="4"/>
        <end position="219"/>
    </location>
</feature>
<dbReference type="GO" id="GO:0006777">
    <property type="term" value="P:Mo-molybdopterin cofactor biosynthetic process"/>
    <property type="evidence" value="ECO:0007669"/>
    <property type="project" value="UniProtKB-UniRule"/>
</dbReference>
<dbReference type="SFLD" id="SFLDG01386">
    <property type="entry name" value="main_SPASM_domain-containing"/>
    <property type="match status" value="1"/>
</dbReference>
<dbReference type="PROSITE" id="PS01305">
    <property type="entry name" value="MOAA_NIFB_PQQE"/>
    <property type="match status" value="1"/>
</dbReference>
<dbReference type="AlphaFoldDB" id="A0A844FFE0"/>
<evidence type="ECO:0000256" key="12">
    <source>
        <dbReference type="HAMAP-Rule" id="MF_01225"/>
    </source>
</evidence>